<comment type="caution">
    <text evidence="2">The sequence shown here is derived from an EMBL/GenBank/DDBJ whole genome shotgun (WGS) entry which is preliminary data.</text>
</comment>
<proteinExistence type="predicted"/>
<dbReference type="Proteomes" id="UP000266673">
    <property type="component" value="Unassembled WGS sequence"/>
</dbReference>
<evidence type="ECO:0000313" key="2">
    <source>
        <dbReference type="EMBL" id="RIB07100.1"/>
    </source>
</evidence>
<dbReference type="EMBL" id="QKWP01001716">
    <property type="protein sequence ID" value="RIB07100.1"/>
    <property type="molecule type" value="Genomic_DNA"/>
</dbReference>
<dbReference type="OrthoDB" id="2482118at2759"/>
<evidence type="ECO:0000313" key="3">
    <source>
        <dbReference type="Proteomes" id="UP000266673"/>
    </source>
</evidence>
<organism evidence="2 3">
    <name type="scientific">Gigaspora rosea</name>
    <dbReference type="NCBI Taxonomy" id="44941"/>
    <lineage>
        <taxon>Eukaryota</taxon>
        <taxon>Fungi</taxon>
        <taxon>Fungi incertae sedis</taxon>
        <taxon>Mucoromycota</taxon>
        <taxon>Glomeromycotina</taxon>
        <taxon>Glomeromycetes</taxon>
        <taxon>Diversisporales</taxon>
        <taxon>Gigasporaceae</taxon>
        <taxon>Gigaspora</taxon>
    </lineage>
</organism>
<evidence type="ECO:0000256" key="1">
    <source>
        <dbReference type="SAM" id="MobiDB-lite"/>
    </source>
</evidence>
<protein>
    <recommendedName>
        <fullName evidence="4">SWIM-type domain-containing protein</fullName>
    </recommendedName>
</protein>
<feature type="compositionally biased region" description="Basic residues" evidence="1">
    <location>
        <begin position="173"/>
        <end position="182"/>
    </location>
</feature>
<keyword evidence="3" id="KW-1185">Reference proteome</keyword>
<evidence type="ECO:0008006" key="4">
    <source>
        <dbReference type="Google" id="ProtNLM"/>
    </source>
</evidence>
<accession>A0A397U9W7</accession>
<dbReference type="STRING" id="44941.A0A397U9W7"/>
<name>A0A397U9W7_9GLOM</name>
<sequence length="182" mass="20966">MWGVQRVISNEIQHFVILLNDGAHLCSCFAHCNREIVCRYYFQVMLCTRAATFHIQLIRLQWYNETSSNSAQDPFLVAQKFEMEQLVTMGYKPQTINERKLYGEACGKARVALAVAVRRRDYNFIAILDKYLDDCQEVLSSNSDSNAFSDNEIEAGSNISNEKLDPKELTNPYKRKARGRPK</sequence>
<reference evidence="2 3" key="1">
    <citation type="submission" date="2018-06" db="EMBL/GenBank/DDBJ databases">
        <title>Comparative genomics reveals the genomic features of Rhizophagus irregularis, R. cerebriforme, R. diaphanum and Gigaspora rosea, and their symbiotic lifestyle signature.</title>
        <authorList>
            <person name="Morin E."/>
            <person name="San Clemente H."/>
            <person name="Chen E.C.H."/>
            <person name="De La Providencia I."/>
            <person name="Hainaut M."/>
            <person name="Kuo A."/>
            <person name="Kohler A."/>
            <person name="Murat C."/>
            <person name="Tang N."/>
            <person name="Roy S."/>
            <person name="Loubradou J."/>
            <person name="Henrissat B."/>
            <person name="Grigoriev I.V."/>
            <person name="Corradi N."/>
            <person name="Roux C."/>
            <person name="Martin F.M."/>
        </authorList>
    </citation>
    <scope>NUCLEOTIDE SEQUENCE [LARGE SCALE GENOMIC DNA]</scope>
    <source>
        <strain evidence="2 3">DAOM 194757</strain>
    </source>
</reference>
<dbReference type="AlphaFoldDB" id="A0A397U9W7"/>
<feature type="region of interest" description="Disordered" evidence="1">
    <location>
        <begin position="144"/>
        <end position="182"/>
    </location>
</feature>
<gene>
    <name evidence="2" type="ORF">C2G38_2046285</name>
</gene>